<name>A0A6B1DVS8_9CHLR</name>
<sequence length="179" mass="20754">MGGAPLRWHFRQGRGRPLYDLTPAGRDWYRQQYDAEPAPSELPWVLVHHVSVRHAVAILEARDHLLSLGIPVDDQPPPCPECAADPWGIRSEPDLVVYYRERVWPVEVQRDIRIGNLSKWAKSLELFQRLVLVTFCVDRLERQCRMLSEARAQYRLPDFPMLLASLEGWEAGDRQFLSV</sequence>
<accession>A0A6B1DVS8</accession>
<reference evidence="1" key="1">
    <citation type="submission" date="2019-09" db="EMBL/GenBank/DDBJ databases">
        <title>Characterisation of the sponge microbiome using genome-centric metagenomics.</title>
        <authorList>
            <person name="Engelberts J.P."/>
            <person name="Robbins S.J."/>
            <person name="De Goeij J.M."/>
            <person name="Aranda M."/>
            <person name="Bell S.C."/>
            <person name="Webster N.S."/>
        </authorList>
    </citation>
    <scope>NUCLEOTIDE SEQUENCE</scope>
    <source>
        <strain evidence="1">SB0662_bin_9</strain>
    </source>
</reference>
<dbReference type="AlphaFoldDB" id="A0A6B1DVS8"/>
<dbReference type="EMBL" id="VXPY01000094">
    <property type="protein sequence ID" value="MYD91338.1"/>
    <property type="molecule type" value="Genomic_DNA"/>
</dbReference>
<organism evidence="1">
    <name type="scientific">Caldilineaceae bacterium SB0662_bin_9</name>
    <dbReference type="NCBI Taxonomy" id="2605258"/>
    <lineage>
        <taxon>Bacteria</taxon>
        <taxon>Bacillati</taxon>
        <taxon>Chloroflexota</taxon>
        <taxon>Caldilineae</taxon>
        <taxon>Caldilineales</taxon>
        <taxon>Caldilineaceae</taxon>
    </lineage>
</organism>
<protein>
    <submittedName>
        <fullName evidence="1">Uncharacterized protein</fullName>
    </submittedName>
</protein>
<proteinExistence type="predicted"/>
<comment type="caution">
    <text evidence="1">The sequence shown here is derived from an EMBL/GenBank/DDBJ whole genome shotgun (WGS) entry which is preliminary data.</text>
</comment>
<gene>
    <name evidence="1" type="ORF">F4Y08_13545</name>
</gene>
<evidence type="ECO:0000313" key="1">
    <source>
        <dbReference type="EMBL" id="MYD91338.1"/>
    </source>
</evidence>